<dbReference type="Gene3D" id="1.10.4080.10">
    <property type="entry name" value="ADP-ribosylation/Crystallin J1"/>
    <property type="match status" value="1"/>
</dbReference>
<keyword evidence="3" id="KW-1185">Reference proteome</keyword>
<dbReference type="SUPFAM" id="SSF101478">
    <property type="entry name" value="ADP-ribosylglycohydrolase"/>
    <property type="match status" value="1"/>
</dbReference>
<dbReference type="Pfam" id="PF03747">
    <property type="entry name" value="ADP_ribosyl_GH"/>
    <property type="match status" value="1"/>
</dbReference>
<name>A0AAJ1VR05_9LACO</name>
<organism evidence="1 4">
    <name type="scientific">Oenococcus sicerae</name>
    <dbReference type="NCBI Taxonomy" id="2203724"/>
    <lineage>
        <taxon>Bacteria</taxon>
        <taxon>Bacillati</taxon>
        <taxon>Bacillota</taxon>
        <taxon>Bacilli</taxon>
        <taxon>Lactobacillales</taxon>
        <taxon>Lactobacillaceae</taxon>
        <taxon>Oenococcus</taxon>
    </lineage>
</organism>
<evidence type="ECO:0000313" key="3">
    <source>
        <dbReference type="Proteomes" id="UP000286907"/>
    </source>
</evidence>
<evidence type="ECO:0000313" key="2">
    <source>
        <dbReference type="EMBL" id="QAS69109.1"/>
    </source>
</evidence>
<evidence type="ECO:0000313" key="1">
    <source>
        <dbReference type="EMBL" id="MDN6900832.1"/>
    </source>
</evidence>
<dbReference type="RefSeq" id="WP_128684931.1">
    <property type="nucleotide sequence ID" value="NZ_CP029684.2"/>
</dbReference>
<accession>A0AAJ1VR05</accession>
<evidence type="ECO:0000313" key="4">
    <source>
        <dbReference type="Proteomes" id="UP001167919"/>
    </source>
</evidence>
<reference evidence="1" key="2">
    <citation type="submission" date="2019-01" db="EMBL/GenBank/DDBJ databases">
        <title>Oenococcus sicerae UCMA17102.</title>
        <authorList>
            <person name="Cousin F.J."/>
            <person name="Le Guellec R."/>
            <person name="Cretenet M."/>
        </authorList>
    </citation>
    <scope>NUCLEOTIDE SEQUENCE</scope>
    <source>
        <strain evidence="1">UCMA17102</strain>
    </source>
</reference>
<dbReference type="EMBL" id="CP029684">
    <property type="protein sequence ID" value="QAS69109.1"/>
    <property type="molecule type" value="Genomic_DNA"/>
</dbReference>
<reference evidence="2 3" key="1">
    <citation type="journal article" date="2019" name="Syst. Appl. Microbiol.">
        <title>Oenococcus sicerae sp. nov., isolated from French cider.</title>
        <authorList>
            <person name="Cousin F.J."/>
            <person name="Le Guellec R."/>
            <person name="Chagnot C."/>
            <person name="Goux D."/>
            <person name="Dalmasso M."/>
            <person name="Laplace J.M."/>
            <person name="Cretenet M."/>
        </authorList>
    </citation>
    <scope>NUCLEOTIDE SEQUENCE [LARGE SCALE GENOMIC DNA]</scope>
    <source>
        <strain evidence="2 3">UCMA 15228</strain>
    </source>
</reference>
<gene>
    <name evidence="2" type="ORF">DLJ48_00510</name>
    <name evidence="1" type="ORF">EVC35_07525</name>
</gene>
<dbReference type="InterPro" id="IPR005502">
    <property type="entry name" value="Ribosyl_crysJ1"/>
</dbReference>
<dbReference type="Proteomes" id="UP001167919">
    <property type="component" value="Unassembled WGS sequence"/>
</dbReference>
<dbReference type="EMBL" id="SDWY01000004">
    <property type="protein sequence ID" value="MDN6900832.1"/>
    <property type="molecule type" value="Genomic_DNA"/>
</dbReference>
<dbReference type="InterPro" id="IPR036705">
    <property type="entry name" value="Ribosyl_crysJ1_sf"/>
</dbReference>
<dbReference type="AlphaFoldDB" id="A0AAJ1VR05"/>
<reference evidence="2" key="3">
    <citation type="submission" date="2020-01" db="EMBL/GenBank/DDBJ databases">
        <authorList>
            <person name="Cousin F.J."/>
            <person name="Le Guellec R."/>
            <person name="Cretenet M."/>
        </authorList>
    </citation>
    <scope>NUCLEOTIDE SEQUENCE</scope>
    <source>
        <strain evidence="2">UCMA 15228</strain>
    </source>
</reference>
<sequence>MTKRLSTIGRLLYGIAIGDALGNLSKRNTAAALKASNDLDDSDFDFVWTPTTGLTLAIVRAISLGYSRVNVMHNFAEWWRNGQFSMTNSLQTDRFETEIQSIINFELTRDLDSIGATEPAQNDENVLIRVMPIAFYETARIGSSFINDEKSMGSIHDIVSLTNDYPSAMMSAGMVSFLISQIIARESVHQSLENAIAITYEYYSRRSIFQPDLINFAPMNMPDLPDLQADQLVHDGSATHTLENACWVLFSTENLNDAIKLAVKTFSKQRQTILAFICAIYALSDRSSLDERWIEQIDKKAETNLILRIANRSNRFHVRTD</sequence>
<dbReference type="Proteomes" id="UP000286907">
    <property type="component" value="Chromosome"/>
</dbReference>
<protein>
    <submittedName>
        <fullName evidence="1">ADP-ribosylglycohydrolase</fullName>
    </submittedName>
</protein>
<proteinExistence type="predicted"/>